<accession>A0A343A0N7</accession>
<feature type="transmembrane region" description="Helical" evidence="9">
    <location>
        <begin position="56"/>
        <end position="76"/>
    </location>
</feature>
<evidence type="ECO:0000256" key="4">
    <source>
        <dbReference type="ARBA" id="ARBA00022448"/>
    </source>
</evidence>
<evidence type="ECO:0000256" key="2">
    <source>
        <dbReference type="ARBA" id="ARBA00008472"/>
    </source>
</evidence>
<dbReference type="GO" id="GO:0030964">
    <property type="term" value="C:NADH dehydrogenase complex"/>
    <property type="evidence" value="ECO:0007669"/>
    <property type="project" value="TreeGrafter"/>
</dbReference>
<dbReference type="PANTHER" id="PTHR11058">
    <property type="entry name" value="NADH-UBIQUINONE OXIDOREDUCTASE CHAIN 3"/>
    <property type="match status" value="1"/>
</dbReference>
<gene>
    <name evidence="10" type="primary">ND3</name>
</gene>
<evidence type="ECO:0000256" key="5">
    <source>
        <dbReference type="ARBA" id="ARBA00022692"/>
    </source>
</evidence>
<keyword evidence="4 9" id="KW-0813">Transport</keyword>
<comment type="catalytic activity">
    <reaction evidence="8 9">
        <text>a ubiquinone + NADH + 5 H(+)(in) = a ubiquinol + NAD(+) + 4 H(+)(out)</text>
        <dbReference type="Rhea" id="RHEA:29091"/>
        <dbReference type="Rhea" id="RHEA-COMP:9565"/>
        <dbReference type="Rhea" id="RHEA-COMP:9566"/>
        <dbReference type="ChEBI" id="CHEBI:15378"/>
        <dbReference type="ChEBI" id="CHEBI:16389"/>
        <dbReference type="ChEBI" id="CHEBI:17976"/>
        <dbReference type="ChEBI" id="CHEBI:57540"/>
        <dbReference type="ChEBI" id="CHEBI:57945"/>
        <dbReference type="EC" id="7.1.1.2"/>
    </reaction>
</comment>
<dbReference type="GO" id="GO:0031966">
    <property type="term" value="C:mitochondrial membrane"/>
    <property type="evidence" value="ECO:0007669"/>
    <property type="project" value="UniProtKB-SubCell"/>
</dbReference>
<protein>
    <recommendedName>
        <fullName evidence="3 9">NADH-ubiquinone oxidoreductase chain 3</fullName>
        <ecNumber evidence="9">7.1.1.2</ecNumber>
    </recommendedName>
</protein>
<dbReference type="AlphaFoldDB" id="A0A343A0N7"/>
<evidence type="ECO:0000256" key="9">
    <source>
        <dbReference type="RuleBase" id="RU003640"/>
    </source>
</evidence>
<keyword evidence="9" id="KW-0830">Ubiquinone</keyword>
<dbReference type="OrthoDB" id="154075at2759"/>
<proteinExistence type="inferred from homology"/>
<evidence type="ECO:0000256" key="8">
    <source>
        <dbReference type="ARBA" id="ARBA00049551"/>
    </source>
</evidence>
<geneLocation type="mitochondrion" evidence="10"/>
<evidence type="ECO:0000256" key="7">
    <source>
        <dbReference type="ARBA" id="ARBA00023136"/>
    </source>
</evidence>
<feature type="transmembrane region" description="Helical" evidence="9">
    <location>
        <begin position="6"/>
        <end position="26"/>
    </location>
</feature>
<keyword evidence="9 10" id="KW-0496">Mitochondrion</keyword>
<dbReference type="PANTHER" id="PTHR11058:SF9">
    <property type="entry name" value="NADH-UBIQUINONE OXIDOREDUCTASE CHAIN 3"/>
    <property type="match status" value="1"/>
</dbReference>
<keyword evidence="6 9" id="KW-1133">Transmembrane helix</keyword>
<evidence type="ECO:0000256" key="3">
    <source>
        <dbReference type="ARBA" id="ARBA00021007"/>
    </source>
</evidence>
<dbReference type="EC" id="7.1.1.2" evidence="9"/>
<sequence length="117" mass="13771">MMLLILYFKVFVLFMLILMMNILPIMNSHKQLSREKTSPFECGFDPMSKPRISYSVHFFSIALMFLIFDIEITLIFPSPLIKQKIIMVNWMLSSTSLIMLLIIGLTLEWKEGSMNWK</sequence>
<dbReference type="Pfam" id="PF00507">
    <property type="entry name" value="Oxidored_q4"/>
    <property type="match status" value="1"/>
</dbReference>
<evidence type="ECO:0000256" key="1">
    <source>
        <dbReference type="ARBA" id="ARBA00004370"/>
    </source>
</evidence>
<evidence type="ECO:0000313" key="10">
    <source>
        <dbReference type="EMBL" id="AOW71070.1"/>
    </source>
</evidence>
<dbReference type="EMBL" id="KX073968">
    <property type="protein sequence ID" value="AOW71070.1"/>
    <property type="molecule type" value="Genomic_DNA"/>
</dbReference>
<keyword evidence="9" id="KW-0520">NAD</keyword>
<dbReference type="GO" id="GO:0008137">
    <property type="term" value="F:NADH dehydrogenase (ubiquinone) activity"/>
    <property type="evidence" value="ECO:0007669"/>
    <property type="project" value="UniProtKB-UniRule"/>
</dbReference>
<keyword evidence="7 9" id="KW-0472">Membrane</keyword>
<keyword evidence="9" id="KW-1278">Translocase</keyword>
<feature type="transmembrane region" description="Helical" evidence="9">
    <location>
        <begin position="88"/>
        <end position="107"/>
    </location>
</feature>
<comment type="function">
    <text evidence="9">Core subunit of the mitochondrial membrane respiratory chain NADH dehydrogenase (Complex I) which catalyzes electron transfer from NADH through the respiratory chain, using ubiquinone as an electron acceptor. Essential for the catalytic activity of complex I.</text>
</comment>
<dbReference type="Gene3D" id="1.20.58.1610">
    <property type="entry name" value="NADH:ubiquinone/plastoquinone oxidoreductase, chain 3"/>
    <property type="match status" value="1"/>
</dbReference>
<keyword evidence="5 9" id="KW-0812">Transmembrane</keyword>
<keyword evidence="9" id="KW-0679">Respiratory chain</keyword>
<dbReference type="InterPro" id="IPR038430">
    <property type="entry name" value="NDAH_ubi_oxred_su3_sf"/>
</dbReference>
<comment type="subcellular location">
    <subcellularLocation>
        <location evidence="1">Membrane</location>
    </subcellularLocation>
    <subcellularLocation>
        <location evidence="9">Mitochondrion membrane</location>
        <topology evidence="9">Multi-pass membrane protein</topology>
    </subcellularLocation>
</comment>
<name>A0A343A0N7_DIACI</name>
<dbReference type="InterPro" id="IPR000440">
    <property type="entry name" value="NADH_UbQ/plastoQ_OxRdtase_su3"/>
</dbReference>
<evidence type="ECO:0000256" key="6">
    <source>
        <dbReference type="ARBA" id="ARBA00022989"/>
    </source>
</evidence>
<keyword evidence="9" id="KW-0249">Electron transport</keyword>
<organism evidence="10">
    <name type="scientific">Diaphorina citri</name>
    <name type="common">Asian citrus psyllid</name>
    <dbReference type="NCBI Taxonomy" id="121845"/>
    <lineage>
        <taxon>Eukaryota</taxon>
        <taxon>Metazoa</taxon>
        <taxon>Ecdysozoa</taxon>
        <taxon>Arthropoda</taxon>
        <taxon>Hexapoda</taxon>
        <taxon>Insecta</taxon>
        <taxon>Pterygota</taxon>
        <taxon>Neoptera</taxon>
        <taxon>Paraneoptera</taxon>
        <taxon>Hemiptera</taxon>
        <taxon>Sternorrhyncha</taxon>
        <taxon>Psylloidea</taxon>
        <taxon>Psyllidae</taxon>
        <taxon>Diaphorininae</taxon>
        <taxon>Diaphorina</taxon>
    </lineage>
</organism>
<comment type="similarity">
    <text evidence="2 9">Belongs to the complex I subunit 3 family.</text>
</comment>
<reference evidence="10" key="1">
    <citation type="submission" date="2016-04" db="EMBL/GenBank/DDBJ databases">
        <authorList>
            <person name="Evans L.H."/>
            <person name="Alamgir A."/>
            <person name="Owens N."/>
            <person name="Weber N.D."/>
            <person name="Virtaneva K."/>
            <person name="Barbian K."/>
            <person name="Babar A."/>
            <person name="Rosenke K."/>
        </authorList>
    </citation>
    <scope>NUCLEOTIDE SEQUENCE</scope>
</reference>